<name>A0A2Z4Y4T3_SUMC1</name>
<dbReference type="Proteomes" id="UP000262583">
    <property type="component" value="Chromosome"/>
</dbReference>
<sequence>MNLNVSCRPTPLGRQQLFYEASLLAREQVPHLFVTVLDTFH</sequence>
<dbReference type="KEGG" id="schv:BRCON_1444"/>
<proteinExistence type="predicted"/>
<gene>
    <name evidence="1" type="ORF">BRCON_1444</name>
</gene>
<dbReference type="AlphaFoldDB" id="A0A2Z4Y4T3"/>
<protein>
    <submittedName>
        <fullName evidence="1">Uncharacterized protein</fullName>
    </submittedName>
</protein>
<evidence type="ECO:0000313" key="2">
    <source>
        <dbReference type="Proteomes" id="UP000262583"/>
    </source>
</evidence>
<dbReference type="EMBL" id="CP030759">
    <property type="protein sequence ID" value="AXA36221.1"/>
    <property type="molecule type" value="Genomic_DNA"/>
</dbReference>
<accession>A0A2Z4Y4T3</accession>
<reference evidence="1 2" key="1">
    <citation type="submission" date="2018-05" db="EMBL/GenBank/DDBJ databases">
        <title>A metagenomic window into the 2 km-deep terrestrial subsurface aquifer revealed taxonomically and functionally diverse microbial community comprising novel uncultured bacterial lineages.</title>
        <authorList>
            <person name="Kadnikov V.V."/>
            <person name="Mardanov A.V."/>
            <person name="Beletsky A.V."/>
            <person name="Banks D."/>
            <person name="Pimenov N.V."/>
            <person name="Frank Y.A."/>
            <person name="Karnachuk O.V."/>
            <person name="Ravin N.V."/>
        </authorList>
    </citation>
    <scope>NUCLEOTIDE SEQUENCE [LARGE SCALE GENOMIC DNA]</scope>
    <source>
        <strain evidence="1">BY</strain>
    </source>
</reference>
<evidence type="ECO:0000313" key="1">
    <source>
        <dbReference type="EMBL" id="AXA36221.1"/>
    </source>
</evidence>
<organism evidence="1 2">
    <name type="scientific">Sumerlaea chitinivorans</name>
    <dbReference type="NCBI Taxonomy" id="2250252"/>
    <lineage>
        <taxon>Bacteria</taxon>
        <taxon>Candidatus Sumerlaeota</taxon>
        <taxon>Candidatus Sumerlaeia</taxon>
        <taxon>Candidatus Sumerlaeales</taxon>
        <taxon>Candidatus Sumerlaeaceae</taxon>
        <taxon>Candidatus Sumerlaea</taxon>
    </lineage>
</organism>